<dbReference type="Proteomes" id="UP000824596">
    <property type="component" value="Unassembled WGS sequence"/>
</dbReference>
<organism evidence="1 2">
    <name type="scientific">Hirsutella rhossiliensis</name>
    <dbReference type="NCBI Taxonomy" id="111463"/>
    <lineage>
        <taxon>Eukaryota</taxon>
        <taxon>Fungi</taxon>
        <taxon>Dikarya</taxon>
        <taxon>Ascomycota</taxon>
        <taxon>Pezizomycotina</taxon>
        <taxon>Sordariomycetes</taxon>
        <taxon>Hypocreomycetidae</taxon>
        <taxon>Hypocreales</taxon>
        <taxon>Ophiocordycipitaceae</taxon>
        <taxon>Hirsutella</taxon>
    </lineage>
</organism>
<gene>
    <name evidence="1" type="ORF">HRG_03994</name>
</gene>
<dbReference type="Gene3D" id="3.40.50.12660">
    <property type="match status" value="1"/>
</dbReference>
<protein>
    <submittedName>
        <fullName evidence="1">Caspase domain-containing protein</fullName>
    </submittedName>
</protein>
<reference evidence="1" key="1">
    <citation type="submission" date="2021-09" db="EMBL/GenBank/DDBJ databases">
        <title>A high-quality genome of the endoparasitic fungus Hirsutella rhossiliensis with a comparison of Hirsutella genomes reveals transposable elements contributing to genome size variation.</title>
        <authorList>
            <person name="Lin R."/>
            <person name="Jiao Y."/>
            <person name="Sun X."/>
            <person name="Ling J."/>
            <person name="Xie B."/>
            <person name="Cheng X."/>
        </authorList>
    </citation>
    <scope>NUCLEOTIDE SEQUENCE</scope>
    <source>
        <strain evidence="1">HR02</strain>
    </source>
</reference>
<dbReference type="RefSeq" id="XP_044723491.1">
    <property type="nucleotide sequence ID" value="XM_044862465.1"/>
</dbReference>
<evidence type="ECO:0000313" key="2">
    <source>
        <dbReference type="Proteomes" id="UP000824596"/>
    </source>
</evidence>
<keyword evidence="2" id="KW-1185">Reference proteome</keyword>
<dbReference type="EMBL" id="JAIZPD010000003">
    <property type="protein sequence ID" value="KAH0965978.1"/>
    <property type="molecule type" value="Genomic_DNA"/>
</dbReference>
<accession>A0A9P8N0N0</accession>
<dbReference type="AlphaFoldDB" id="A0A9P8N0N0"/>
<dbReference type="GeneID" id="68353123"/>
<proteinExistence type="predicted"/>
<sequence>MPDEPDVAASHWAILIGVNFYVGDTCLKGAVRDVEVAKQYLEAGPAPVDIAILTATTPGNPDARVPVEDPAFQPTRDNVIKKLERILRNAKEGDSDEKTESCLFNVTVNEHAEYEILDSEYQSIISLPAIPLEEPGASDRVANVLQHLATFKYLEGIENRHPDLAFEKSFLLVPINGDGAPEIFDVKHGGEWGFTIENLGETPLYLALFNFTPSWKIINLISGSGGGDFLVVQPKNDEAENSNKETLRFAMEVPEFLQSRGIKRCEDIVKVFITSKPTDFPSMVLPEIPLTGAIPNRAASGAKIPP</sequence>
<name>A0A9P8N0N0_9HYPO</name>
<evidence type="ECO:0000313" key="1">
    <source>
        <dbReference type="EMBL" id="KAH0965978.1"/>
    </source>
</evidence>
<dbReference type="OrthoDB" id="3223806at2759"/>
<comment type="caution">
    <text evidence="1">The sequence shown here is derived from an EMBL/GenBank/DDBJ whole genome shotgun (WGS) entry which is preliminary data.</text>
</comment>